<dbReference type="InterPro" id="IPR042100">
    <property type="entry name" value="Bug_dom1"/>
</dbReference>
<dbReference type="Pfam" id="PF03401">
    <property type="entry name" value="TctC"/>
    <property type="match status" value="1"/>
</dbReference>
<dbReference type="InterPro" id="IPR005064">
    <property type="entry name" value="BUG"/>
</dbReference>
<keyword evidence="3" id="KW-1185">Reference proteome</keyword>
<dbReference type="AlphaFoldDB" id="A0A2S5T052"/>
<accession>A0A2S5T052</accession>
<sequence>MNFRSIFASRPMRWIGAACAALALVAPASAQSSGSDRPITIVVGFAPGAGTDTLARALAEQLQRRLKQPVIVENKPGAGGTMAVNLVAKSPADGHTLLFAPNTLVIAPHVQPGAASDVNVLNDLVPVVQVTRSTLIIVTTPSQGVKDAQELTKLARSKPGLPFGSAGNGSPQHIVGMLYARATGVDLIHVPYRGTSPALVDLMGGQLPLAISSLGAALPHIQSGRLVPVAVPEPNRTPLLPDVPTLTEQGIKGVEVTGWFGLFAPRGTPAAQVERINKEINAILEMPDIQEKFKAQGEVPVGGSTQTFAQLMRDEYTRFGRIVKEFGITAE</sequence>
<comment type="similarity">
    <text evidence="1">Belongs to the UPF0065 (bug) family.</text>
</comment>
<dbReference type="Gene3D" id="3.40.190.150">
    <property type="entry name" value="Bordetella uptake gene, domain 1"/>
    <property type="match status" value="1"/>
</dbReference>
<reference evidence="2 3" key="1">
    <citation type="submission" date="2018-02" db="EMBL/GenBank/DDBJ databases">
        <title>Reclassifiation of [Polyangium] brachysporum DSM 7029 as Guopingzhaonella breviflexa gen. nov., sp. nov., a member of the family Comamonadaceae.</title>
        <authorList>
            <person name="Tang B."/>
        </authorList>
    </citation>
    <scope>NUCLEOTIDE SEQUENCE [LARGE SCALE GENOMIC DNA]</scope>
    <source>
        <strain evidence="2 3">DSM 15344</strain>
    </source>
</reference>
<name>A0A2S5T052_9BURK</name>
<gene>
    <name evidence="2" type="ORF">C1702_17545</name>
</gene>
<dbReference type="CDD" id="cd13578">
    <property type="entry name" value="PBP2_Bug27"/>
    <property type="match status" value="1"/>
</dbReference>
<dbReference type="Proteomes" id="UP000239406">
    <property type="component" value="Unassembled WGS sequence"/>
</dbReference>
<dbReference type="PIRSF" id="PIRSF017082">
    <property type="entry name" value="YflP"/>
    <property type="match status" value="1"/>
</dbReference>
<comment type="caution">
    <text evidence="2">The sequence shown here is derived from an EMBL/GenBank/DDBJ whole genome shotgun (WGS) entry which is preliminary data.</text>
</comment>
<dbReference type="EMBL" id="PSNY01000031">
    <property type="protein sequence ID" value="PPE68346.1"/>
    <property type="molecule type" value="Genomic_DNA"/>
</dbReference>
<organism evidence="2 3">
    <name type="scientific">Caldimonas thermodepolymerans</name>
    <dbReference type="NCBI Taxonomy" id="215580"/>
    <lineage>
        <taxon>Bacteria</taxon>
        <taxon>Pseudomonadati</taxon>
        <taxon>Pseudomonadota</taxon>
        <taxon>Betaproteobacteria</taxon>
        <taxon>Burkholderiales</taxon>
        <taxon>Sphaerotilaceae</taxon>
        <taxon>Caldimonas</taxon>
    </lineage>
</organism>
<dbReference type="PANTHER" id="PTHR42928">
    <property type="entry name" value="TRICARBOXYLATE-BINDING PROTEIN"/>
    <property type="match status" value="1"/>
</dbReference>
<proteinExistence type="inferred from homology"/>
<dbReference type="Gene3D" id="3.40.190.10">
    <property type="entry name" value="Periplasmic binding protein-like II"/>
    <property type="match status" value="1"/>
</dbReference>
<protein>
    <submittedName>
        <fullName evidence="2">ABC transporter substrate-binding protein</fullName>
    </submittedName>
</protein>
<dbReference type="RefSeq" id="WP_104359011.1">
    <property type="nucleotide sequence ID" value="NZ_CP064338.1"/>
</dbReference>
<dbReference type="SUPFAM" id="SSF53850">
    <property type="entry name" value="Periplasmic binding protein-like II"/>
    <property type="match status" value="1"/>
</dbReference>
<evidence type="ECO:0000313" key="2">
    <source>
        <dbReference type="EMBL" id="PPE68346.1"/>
    </source>
</evidence>
<dbReference type="PANTHER" id="PTHR42928:SF5">
    <property type="entry name" value="BLR1237 PROTEIN"/>
    <property type="match status" value="1"/>
</dbReference>
<evidence type="ECO:0000313" key="3">
    <source>
        <dbReference type="Proteomes" id="UP000239406"/>
    </source>
</evidence>
<evidence type="ECO:0000256" key="1">
    <source>
        <dbReference type="ARBA" id="ARBA00006987"/>
    </source>
</evidence>